<dbReference type="EMBL" id="FNHO01000009">
    <property type="protein sequence ID" value="SDM78951.1"/>
    <property type="molecule type" value="Genomic_DNA"/>
</dbReference>
<dbReference type="RefSeq" id="WP_143008655.1">
    <property type="nucleotide sequence ID" value="NZ_CP007511.1"/>
</dbReference>
<sequence>MNKSKNIFLFFLLTLSLANIFASYVSGSPIQSHLFNSDALYLPTLFSDIFQNNGRIKDWFLTPAPYFFPDYPAFMLAYLIGSTPYSQIILFALIQTTLTFFAIWFVASVTAKVNSFLTASTGLVILIWLALSAGEPFVLILNSAYHYGAFLSAIFLVALWIKFNNEDQSKKRSRLFLLMAAITYVTTLSDNLFLVQFIAPFIAVQILTAIAGRDFSFKNKIPPILLAICSLLGSISYKWAVENQTRYPTAIGIDKLSSNLKDIYELLHSATIDNPAFGLIFLLYIGIVLNSFTQLMRGEREGSELSWLATFSFLSFCATLGAVSLVTNLPITSRYLIPALSWPVIVVFIFLSYRLRDHFSNIAIAISLLILAPMSWSSYHSMMSNGIEKQYYPEEISCIDNALEKENLHNGIAQYWDAKYLQNFSRLNLNVAQHFDNLGEMYWITSKEYFKQSYDFAIISESAAPPYKISSEVLTRINGTPKSVKSCGSKLVFMYGKDKMRVRKIVSVGDSYTWKACELPTIIGEKTADCEMQKKDNAQSGHVTFGPYEQLPTGQYTFQIAYSSTASKGETVGDWDTVLALPNEAKVLNYGPIAGTDGATENIVGKFALNSGQNMEKIEIRTLARPNVDLKVLYIRVDRVQ</sequence>
<accession>A0ABY0R835</accession>
<name>A0ABY0R835_9GAMM</name>
<evidence type="ECO:0000313" key="3">
    <source>
        <dbReference type="Proteomes" id="UP000182276"/>
    </source>
</evidence>
<dbReference type="Proteomes" id="UP000182276">
    <property type="component" value="Unassembled WGS sequence"/>
</dbReference>
<dbReference type="GeneID" id="77262379"/>
<feature type="transmembrane region" description="Helical" evidence="1">
    <location>
        <begin position="137"/>
        <end position="161"/>
    </location>
</feature>
<keyword evidence="1" id="KW-1133">Transmembrane helix</keyword>
<keyword evidence="3" id="KW-1185">Reference proteome</keyword>
<organism evidence="2 3">
    <name type="scientific">Stutzerimonas balearica DSM 6083</name>
    <dbReference type="NCBI Taxonomy" id="1123016"/>
    <lineage>
        <taxon>Bacteria</taxon>
        <taxon>Pseudomonadati</taxon>
        <taxon>Pseudomonadota</taxon>
        <taxon>Gammaproteobacteria</taxon>
        <taxon>Pseudomonadales</taxon>
        <taxon>Pseudomonadaceae</taxon>
        <taxon>Stutzerimonas</taxon>
    </lineage>
</organism>
<feature type="transmembrane region" description="Helical" evidence="1">
    <location>
        <begin position="305"/>
        <end position="329"/>
    </location>
</feature>
<feature type="transmembrane region" description="Helical" evidence="1">
    <location>
        <begin position="335"/>
        <end position="355"/>
    </location>
</feature>
<feature type="transmembrane region" description="Helical" evidence="1">
    <location>
        <begin position="113"/>
        <end position="131"/>
    </location>
</feature>
<feature type="transmembrane region" description="Helical" evidence="1">
    <location>
        <begin position="85"/>
        <end position="106"/>
    </location>
</feature>
<evidence type="ECO:0008006" key="4">
    <source>
        <dbReference type="Google" id="ProtNLM"/>
    </source>
</evidence>
<evidence type="ECO:0000256" key="1">
    <source>
        <dbReference type="SAM" id="Phobius"/>
    </source>
</evidence>
<feature type="transmembrane region" description="Helical" evidence="1">
    <location>
        <begin position="362"/>
        <end position="379"/>
    </location>
</feature>
<gene>
    <name evidence="2" type="ORF">SAMN05660875_10914</name>
</gene>
<reference evidence="2 3" key="1">
    <citation type="submission" date="2016-10" db="EMBL/GenBank/DDBJ databases">
        <authorList>
            <person name="Varghese N."/>
            <person name="Submissions S."/>
        </authorList>
    </citation>
    <scope>NUCLEOTIDE SEQUENCE [LARGE SCALE GENOMIC DNA]</scope>
    <source>
        <strain evidence="2 3">DSM 6083</strain>
    </source>
</reference>
<proteinExistence type="predicted"/>
<feature type="transmembrane region" description="Helical" evidence="1">
    <location>
        <begin position="173"/>
        <end position="188"/>
    </location>
</feature>
<comment type="caution">
    <text evidence="2">The sequence shown here is derived from an EMBL/GenBank/DDBJ whole genome shotgun (WGS) entry which is preliminary data.</text>
</comment>
<keyword evidence="1" id="KW-0472">Membrane</keyword>
<feature type="transmembrane region" description="Helical" evidence="1">
    <location>
        <begin position="276"/>
        <end position="293"/>
    </location>
</feature>
<keyword evidence="1" id="KW-0812">Transmembrane</keyword>
<evidence type="ECO:0000313" key="2">
    <source>
        <dbReference type="EMBL" id="SDM78951.1"/>
    </source>
</evidence>
<protein>
    <recommendedName>
        <fullName evidence="4">4-amino-4-deoxy-L-arabinose transferase</fullName>
    </recommendedName>
</protein>